<protein>
    <submittedName>
        <fullName evidence="5">Protein kinase domain</fullName>
    </submittedName>
</protein>
<dbReference type="SMART" id="SM00220">
    <property type="entry name" value="S_TKc"/>
    <property type="match status" value="1"/>
</dbReference>
<organism evidence="5 6">
    <name type="scientific">Carpediemonas membranifera</name>
    <dbReference type="NCBI Taxonomy" id="201153"/>
    <lineage>
        <taxon>Eukaryota</taxon>
        <taxon>Metamonada</taxon>
        <taxon>Carpediemonas-like organisms</taxon>
        <taxon>Carpediemonas</taxon>
    </lineage>
</organism>
<dbReference type="GO" id="GO:0035556">
    <property type="term" value="P:intracellular signal transduction"/>
    <property type="evidence" value="ECO:0007669"/>
    <property type="project" value="TreeGrafter"/>
</dbReference>
<feature type="domain" description="Protein kinase" evidence="4">
    <location>
        <begin position="82"/>
        <end position="338"/>
    </location>
</feature>
<evidence type="ECO:0000256" key="3">
    <source>
        <dbReference type="PROSITE-ProRule" id="PRU10141"/>
    </source>
</evidence>
<dbReference type="PANTHER" id="PTHR24346">
    <property type="entry name" value="MAP/MICROTUBULE AFFINITY-REGULATING KINASE"/>
    <property type="match status" value="1"/>
</dbReference>
<dbReference type="GO" id="GO:0005737">
    <property type="term" value="C:cytoplasm"/>
    <property type="evidence" value="ECO:0007669"/>
    <property type="project" value="TreeGrafter"/>
</dbReference>
<evidence type="ECO:0000256" key="2">
    <source>
        <dbReference type="ARBA" id="ARBA00022840"/>
    </source>
</evidence>
<dbReference type="GO" id="GO:0005524">
    <property type="term" value="F:ATP binding"/>
    <property type="evidence" value="ECO:0007669"/>
    <property type="project" value="UniProtKB-UniRule"/>
</dbReference>
<dbReference type="AlphaFoldDB" id="A0A8J6AXH3"/>
<dbReference type="SUPFAM" id="SSF56112">
    <property type="entry name" value="Protein kinase-like (PK-like)"/>
    <property type="match status" value="1"/>
</dbReference>
<dbReference type="InterPro" id="IPR017441">
    <property type="entry name" value="Protein_kinase_ATP_BS"/>
</dbReference>
<dbReference type="Pfam" id="PF00069">
    <property type="entry name" value="Pkinase"/>
    <property type="match status" value="1"/>
</dbReference>
<keyword evidence="5" id="KW-0808">Transferase</keyword>
<comment type="caution">
    <text evidence="5">The sequence shown here is derived from an EMBL/GenBank/DDBJ whole genome shotgun (WGS) entry which is preliminary data.</text>
</comment>
<dbReference type="InterPro" id="IPR000719">
    <property type="entry name" value="Prot_kinase_dom"/>
</dbReference>
<evidence type="ECO:0000313" key="6">
    <source>
        <dbReference type="Proteomes" id="UP000717585"/>
    </source>
</evidence>
<keyword evidence="5" id="KW-0418">Kinase</keyword>
<name>A0A8J6AXH3_9EUKA</name>
<dbReference type="OrthoDB" id="68483at2759"/>
<dbReference type="GO" id="GO:0004674">
    <property type="term" value="F:protein serine/threonine kinase activity"/>
    <property type="evidence" value="ECO:0007669"/>
    <property type="project" value="TreeGrafter"/>
</dbReference>
<dbReference type="PROSITE" id="PS50011">
    <property type="entry name" value="PROTEIN_KINASE_DOM"/>
    <property type="match status" value="1"/>
</dbReference>
<dbReference type="EMBL" id="JAHDYR010000005">
    <property type="protein sequence ID" value="KAG9396568.1"/>
    <property type="molecule type" value="Genomic_DNA"/>
</dbReference>
<proteinExistence type="predicted"/>
<dbReference type="Gene3D" id="1.10.510.10">
    <property type="entry name" value="Transferase(Phosphotransferase) domain 1"/>
    <property type="match status" value="1"/>
</dbReference>
<dbReference type="InterPro" id="IPR011009">
    <property type="entry name" value="Kinase-like_dom_sf"/>
</dbReference>
<evidence type="ECO:0000259" key="4">
    <source>
        <dbReference type="PROSITE" id="PS50011"/>
    </source>
</evidence>
<dbReference type="PANTHER" id="PTHR24346:SF77">
    <property type="entry name" value="SERINE THREONINE PROTEIN KINASE"/>
    <property type="match status" value="1"/>
</dbReference>
<accession>A0A8J6AXH3</accession>
<evidence type="ECO:0000256" key="1">
    <source>
        <dbReference type="ARBA" id="ARBA00022741"/>
    </source>
</evidence>
<dbReference type="PROSITE" id="PS00107">
    <property type="entry name" value="PROTEIN_KINASE_ATP"/>
    <property type="match status" value="1"/>
</dbReference>
<reference evidence="5" key="1">
    <citation type="submission" date="2021-05" db="EMBL/GenBank/DDBJ databases">
        <title>A free-living protist that lacks canonical eukaryotic 1 DNA replication and segregation systems.</title>
        <authorList>
            <person name="Salas-Leiva D.E."/>
            <person name="Tromer E.C."/>
            <person name="Curtis B.A."/>
            <person name="Jerlstrom-Hultqvist J."/>
            <person name="Kolisko M."/>
            <person name="Yi Z."/>
            <person name="Salas-Leiva J.S."/>
            <person name="Gallot-Lavallee L."/>
            <person name="Kops G.J.P.L."/>
            <person name="Archibald J.M."/>
            <person name="Simpson A.G.B."/>
            <person name="Roger A.J."/>
        </authorList>
    </citation>
    <scope>NUCLEOTIDE SEQUENCE</scope>
    <source>
        <strain evidence="5">BICM</strain>
    </source>
</reference>
<sequence>MRLAKLITRRKERGRSGLLLQTEQENSFDSFDFSSSSSIGTPLFDSRKRLSTLDMTANNVTITTRAVVSVDEQSGRRMVNQYIIGRTVGIGAFAKVKTVLERPTGLRYAAKIIDRRELARKGQVSAHDPMDDVYNEILVLGRIQHDHVPTLHEVIDDPSVSELYYIMDLIEGETMHVGTTIGLAEGRALVRDIAGVLRYLHGNQIVHGDVKPDNIVHSDGRFILLDFGTSRTINASSDFLVRTVGTQAFMAPEMTAEDGYNGKTADVWALGVTLFTLVYGALPFDGDTLADLLHDIETRRPIIPPLEDPLLVDLLHGLLAKDPMHRLRADQVLWHPWVKRQRPSSLRKFHLKVQLEGRSRMVRDHRAILRRRSVISLSPVQRGGSRDTFDSSSSHLSLDVLTPVKAPPRPRHRTESVFRPQKPVLNRFEVSFNADSSSDGELSDAPKELDVVRLNPGTTVSPVPITTSLRFFATPTNRRSPSPVPRKPSIVSSVAVVSQRLWGKVDLESRLRMDVAKTSTGLVFTDQGTPVTTTPLTARRPVPNVTADTAVNMPLPETVVGAPASDFGDSSSFQSDSFDSLTGDDGIAALSDVEGIENLGQRRLGFEDDFDVASVSSQSWSEMESGDDLPDIMNLLLNQADQIEIMLMAWNSARKPPYCMPKACGV</sequence>
<evidence type="ECO:0000313" key="5">
    <source>
        <dbReference type="EMBL" id="KAG9396568.1"/>
    </source>
</evidence>
<feature type="binding site" evidence="3">
    <location>
        <position position="121"/>
    </location>
    <ligand>
        <name>ATP</name>
        <dbReference type="ChEBI" id="CHEBI:30616"/>
    </ligand>
</feature>
<dbReference type="FunFam" id="1.10.510.10:FF:000571">
    <property type="entry name" value="Maternal embryonic leucine zipper kinase"/>
    <property type="match status" value="1"/>
</dbReference>
<keyword evidence="6" id="KW-1185">Reference proteome</keyword>
<keyword evidence="1 3" id="KW-0547">Nucleotide-binding</keyword>
<gene>
    <name evidence="5" type="ORF">J8273_1576</name>
</gene>
<dbReference type="Proteomes" id="UP000717585">
    <property type="component" value="Unassembled WGS sequence"/>
</dbReference>
<keyword evidence="2 3" id="KW-0067">ATP-binding</keyword>